<organism evidence="3 4">
    <name type="scientific">Cercospora berteroae</name>
    <dbReference type="NCBI Taxonomy" id="357750"/>
    <lineage>
        <taxon>Eukaryota</taxon>
        <taxon>Fungi</taxon>
        <taxon>Dikarya</taxon>
        <taxon>Ascomycota</taxon>
        <taxon>Pezizomycotina</taxon>
        <taxon>Dothideomycetes</taxon>
        <taxon>Dothideomycetidae</taxon>
        <taxon>Mycosphaerellales</taxon>
        <taxon>Mycosphaerellaceae</taxon>
        <taxon>Cercospora</taxon>
    </lineage>
</organism>
<evidence type="ECO:0000259" key="2">
    <source>
        <dbReference type="Pfam" id="PF12146"/>
    </source>
</evidence>
<dbReference type="STRING" id="357750.A0A2S6CL14"/>
<accession>A0A2S6CL14</accession>
<gene>
    <name evidence="3" type="ORF">CBER1_08010</name>
</gene>
<dbReference type="InterPro" id="IPR022742">
    <property type="entry name" value="Hydrolase_4"/>
</dbReference>
<dbReference type="GO" id="GO:0016020">
    <property type="term" value="C:membrane"/>
    <property type="evidence" value="ECO:0007669"/>
    <property type="project" value="TreeGrafter"/>
</dbReference>
<evidence type="ECO:0000313" key="3">
    <source>
        <dbReference type="EMBL" id="PPJ60390.1"/>
    </source>
</evidence>
<keyword evidence="4" id="KW-1185">Reference proteome</keyword>
<sequence length="340" mass="37975">MPITNTTSMADAYDIDNEDEVRNDRPDDTHLTLVQYLGHPKVHRYTMANLLPWLRLPFYLSAAAVSLGGGALYYFQNEIIYPRNLPPGTRTEVPRPPQFGIEDYEELSIPTPDGETLHAFLVRPANKAQARPITILSFHGNAGNIGHRLPIAKVLAHDLGCTTVMLEYRGYGLSTGNPNEKGLVIDAATGLDYIRNREDLKGNSIIVYGQSLGGAVSIDLVTKNKGTGDIKGLILENTFLSIAKMIPKAVPIAKYLTPLCHEYWRSEEMIPQITDVPILFLSGLRDEIVPPEHMKELFKLARTPRAMWKELPYGDHNATVAEPGYFQNIEEFIRKYVSSS</sequence>
<evidence type="ECO:0000256" key="1">
    <source>
        <dbReference type="SAM" id="Phobius"/>
    </source>
</evidence>
<dbReference type="AlphaFoldDB" id="A0A2S6CL14"/>
<dbReference type="PANTHER" id="PTHR12277:SF81">
    <property type="entry name" value="PROTEIN ABHD13"/>
    <property type="match status" value="1"/>
</dbReference>
<dbReference type="InterPro" id="IPR029058">
    <property type="entry name" value="AB_hydrolase_fold"/>
</dbReference>
<protein>
    <recommendedName>
        <fullName evidence="2">Serine aminopeptidase S33 domain-containing protein</fullName>
    </recommendedName>
</protein>
<dbReference type="Proteomes" id="UP000237631">
    <property type="component" value="Unassembled WGS sequence"/>
</dbReference>
<feature type="transmembrane region" description="Helical" evidence="1">
    <location>
        <begin position="56"/>
        <end position="75"/>
    </location>
</feature>
<name>A0A2S6CL14_9PEZI</name>
<feature type="domain" description="Serine aminopeptidase S33" evidence="2">
    <location>
        <begin position="134"/>
        <end position="261"/>
    </location>
</feature>
<dbReference type="EMBL" id="PNEN01000282">
    <property type="protein sequence ID" value="PPJ60390.1"/>
    <property type="molecule type" value="Genomic_DNA"/>
</dbReference>
<dbReference type="OrthoDB" id="10249433at2759"/>
<dbReference type="ESTHER" id="9pezi-a0a2s6cl14">
    <property type="family name" value="ABHD13-BEM46"/>
</dbReference>
<comment type="caution">
    <text evidence="3">The sequence shown here is derived from an EMBL/GenBank/DDBJ whole genome shotgun (WGS) entry which is preliminary data.</text>
</comment>
<dbReference type="Gene3D" id="3.40.50.1820">
    <property type="entry name" value="alpha/beta hydrolase"/>
    <property type="match status" value="1"/>
</dbReference>
<evidence type="ECO:0000313" key="4">
    <source>
        <dbReference type="Proteomes" id="UP000237631"/>
    </source>
</evidence>
<keyword evidence="1" id="KW-1133">Transmembrane helix</keyword>
<keyword evidence="1" id="KW-0472">Membrane</keyword>
<dbReference type="GO" id="GO:0008474">
    <property type="term" value="F:palmitoyl-(protein) hydrolase activity"/>
    <property type="evidence" value="ECO:0007669"/>
    <property type="project" value="TreeGrafter"/>
</dbReference>
<reference evidence="4" key="1">
    <citation type="journal article" date="2017" name="bioRxiv">
        <title>Conservation of a gene cluster reveals novel cercosporin biosynthetic mechanisms and extends production to the genus Colletotrichum.</title>
        <authorList>
            <person name="de Jonge R."/>
            <person name="Ebert M.K."/>
            <person name="Huitt-Roehl C.R."/>
            <person name="Pal P."/>
            <person name="Suttle J.C."/>
            <person name="Spanner R.E."/>
            <person name="Neubauer J.D."/>
            <person name="Jurick W.M.II."/>
            <person name="Stott K.A."/>
            <person name="Secor G.A."/>
            <person name="Thomma B.P.H.J."/>
            <person name="Van de Peer Y."/>
            <person name="Townsend C.A."/>
            <person name="Bolton M.D."/>
        </authorList>
    </citation>
    <scope>NUCLEOTIDE SEQUENCE [LARGE SCALE GENOMIC DNA]</scope>
    <source>
        <strain evidence="4">CBS538.71</strain>
    </source>
</reference>
<proteinExistence type="predicted"/>
<dbReference type="SUPFAM" id="SSF53474">
    <property type="entry name" value="alpha/beta-Hydrolases"/>
    <property type="match status" value="1"/>
</dbReference>
<dbReference type="PANTHER" id="PTHR12277">
    <property type="entry name" value="ALPHA/BETA HYDROLASE DOMAIN-CONTAINING PROTEIN"/>
    <property type="match status" value="1"/>
</dbReference>
<dbReference type="Pfam" id="PF12146">
    <property type="entry name" value="Hydrolase_4"/>
    <property type="match status" value="1"/>
</dbReference>
<keyword evidence="1" id="KW-0812">Transmembrane</keyword>